<keyword evidence="2" id="KW-1185">Reference proteome</keyword>
<evidence type="ECO:0000313" key="2">
    <source>
        <dbReference type="Proteomes" id="UP001320706"/>
    </source>
</evidence>
<evidence type="ECO:0000313" key="1">
    <source>
        <dbReference type="EMBL" id="KAK8211526.1"/>
    </source>
</evidence>
<proteinExistence type="predicted"/>
<name>A0ACC3SFT9_9PEZI</name>
<comment type="caution">
    <text evidence="1">The sequence shown here is derived from an EMBL/GenBank/DDBJ whole genome shotgun (WGS) entry which is preliminary data.</text>
</comment>
<gene>
    <name evidence="1" type="ORF">M8818_003179</name>
</gene>
<protein>
    <submittedName>
        <fullName evidence="1">Uncharacterized protein</fullName>
    </submittedName>
</protein>
<organism evidence="1 2">
    <name type="scientific">Zalaria obscura</name>
    <dbReference type="NCBI Taxonomy" id="2024903"/>
    <lineage>
        <taxon>Eukaryota</taxon>
        <taxon>Fungi</taxon>
        <taxon>Dikarya</taxon>
        <taxon>Ascomycota</taxon>
        <taxon>Pezizomycotina</taxon>
        <taxon>Dothideomycetes</taxon>
        <taxon>Dothideomycetidae</taxon>
        <taxon>Dothideales</taxon>
        <taxon>Zalariaceae</taxon>
        <taxon>Zalaria</taxon>
    </lineage>
</organism>
<dbReference type="Proteomes" id="UP001320706">
    <property type="component" value="Unassembled WGS sequence"/>
</dbReference>
<reference evidence="1" key="1">
    <citation type="submission" date="2024-02" db="EMBL/GenBank/DDBJ databases">
        <title>Metagenome Assembled Genome of Zalaria obscura JY119.</title>
        <authorList>
            <person name="Vighnesh L."/>
            <person name="Jagadeeshwari U."/>
            <person name="Venkata Ramana C."/>
            <person name="Sasikala C."/>
        </authorList>
    </citation>
    <scope>NUCLEOTIDE SEQUENCE</scope>
    <source>
        <strain evidence="1">JY119</strain>
    </source>
</reference>
<accession>A0ACC3SFT9</accession>
<sequence length="344" mass="35551">MYPSPRLPPTRTLRLLGASFVGGVTCPGVTSVSCFLFWGPPAESFAMTYLHAASPCRHESLAHATLLYKPMPPIPIYTDAPITPTKADGVTPKTAEPPTRTTDNVATTNDGPAYPAAQPAAAAFPGPTPAISRPQPSATRTIASQDTPYDGPPPPQPGAVPMPPSHPLPSSTSIPPPPQPGATAAQPAITAMPAQASIPPPSSNAAPTHSTYTSPPSSAPRAGPTTLNLGPVNPPAPSQASQYSVNANAHPPGYVQNEYAQEMTPAQRASLEVQEVREAQERRGRSGSLGGSLGGMLGAGGADEGLPRTEQEAGVWGSVKGWAGQLGEKAVRLEKEVWKRIDGE</sequence>
<dbReference type="EMBL" id="JAMKPW020000013">
    <property type="protein sequence ID" value="KAK8211526.1"/>
    <property type="molecule type" value="Genomic_DNA"/>
</dbReference>